<keyword evidence="2" id="KW-1185">Reference proteome</keyword>
<sequence>MATVIRRDMAAFYRYLTERVSGLDGVDRVESAPLLRHVKQLGPAVLSM</sequence>
<comment type="caution">
    <text evidence="1">The sequence shown here is derived from an EMBL/GenBank/DDBJ whole genome shotgun (WGS) entry which is preliminary data.</text>
</comment>
<dbReference type="EMBL" id="JAHXZI010000005">
    <property type="protein sequence ID" value="MBW6434412.1"/>
    <property type="molecule type" value="Genomic_DNA"/>
</dbReference>
<organism evidence="1 2">
    <name type="scientific">Actinoplanes hulinensis</name>
    <dbReference type="NCBI Taxonomy" id="1144547"/>
    <lineage>
        <taxon>Bacteria</taxon>
        <taxon>Bacillati</taxon>
        <taxon>Actinomycetota</taxon>
        <taxon>Actinomycetes</taxon>
        <taxon>Micromonosporales</taxon>
        <taxon>Micromonosporaceae</taxon>
        <taxon>Actinoplanes</taxon>
    </lineage>
</organism>
<accession>A0ABS7B0M0</accession>
<gene>
    <name evidence="1" type="ORF">KZ829_11770</name>
</gene>
<name>A0ABS7B0M0_9ACTN</name>
<reference evidence="1 2" key="1">
    <citation type="journal article" date="2013" name="Antonie Van Leeuwenhoek">
        <title>Actinoplanes hulinensis sp. nov., a novel actinomycete isolated from soybean root (Glycine max (L.) Merr).</title>
        <authorList>
            <person name="Shen Y."/>
            <person name="Liu C."/>
            <person name="Wang X."/>
            <person name="Zhao J."/>
            <person name="Jia F."/>
            <person name="Zhang Y."/>
            <person name="Wang L."/>
            <person name="Yang D."/>
            <person name="Xiang W."/>
        </authorList>
    </citation>
    <scope>NUCLEOTIDE SEQUENCE [LARGE SCALE GENOMIC DNA]</scope>
    <source>
        <strain evidence="1 2">NEAU-M9</strain>
    </source>
</reference>
<evidence type="ECO:0000313" key="2">
    <source>
        <dbReference type="Proteomes" id="UP001519863"/>
    </source>
</evidence>
<proteinExistence type="predicted"/>
<protein>
    <submittedName>
        <fullName evidence="1">Uncharacterized protein</fullName>
    </submittedName>
</protein>
<evidence type="ECO:0000313" key="1">
    <source>
        <dbReference type="EMBL" id="MBW6434412.1"/>
    </source>
</evidence>
<dbReference type="Proteomes" id="UP001519863">
    <property type="component" value="Unassembled WGS sequence"/>
</dbReference>